<reference evidence="2" key="1">
    <citation type="journal article" date="2015" name="Nature">
        <title>Complex archaea that bridge the gap between prokaryotes and eukaryotes.</title>
        <authorList>
            <person name="Spang A."/>
            <person name="Saw J.H."/>
            <person name="Jorgensen S.L."/>
            <person name="Zaremba-Niedzwiedzka K."/>
            <person name="Martijn J."/>
            <person name="Lind A.E."/>
            <person name="van Eijk R."/>
            <person name="Schleper C."/>
            <person name="Guy L."/>
            <person name="Ettema T.J."/>
        </authorList>
    </citation>
    <scope>NUCLEOTIDE SEQUENCE</scope>
</reference>
<dbReference type="AlphaFoldDB" id="A0A0F8X7L1"/>
<evidence type="ECO:0000313" key="2">
    <source>
        <dbReference type="EMBL" id="KKK65112.1"/>
    </source>
</evidence>
<name>A0A0F8X7L1_9ZZZZ</name>
<gene>
    <name evidence="2" type="ORF">LCGC14_2977450</name>
</gene>
<comment type="caution">
    <text evidence="2">The sequence shown here is derived from an EMBL/GenBank/DDBJ whole genome shotgun (WGS) entry which is preliminary data.</text>
</comment>
<feature type="non-terminal residue" evidence="2">
    <location>
        <position position="29"/>
    </location>
</feature>
<sequence>MKQLTNLEKRARRRIAKASKRGRYLIVSR</sequence>
<organism evidence="2">
    <name type="scientific">marine sediment metagenome</name>
    <dbReference type="NCBI Taxonomy" id="412755"/>
    <lineage>
        <taxon>unclassified sequences</taxon>
        <taxon>metagenomes</taxon>
        <taxon>ecological metagenomes</taxon>
    </lineage>
</organism>
<accession>A0A0F8X7L1</accession>
<protein>
    <submittedName>
        <fullName evidence="2">Uncharacterized protein</fullName>
    </submittedName>
</protein>
<dbReference type="EMBL" id="LAZR01060712">
    <property type="protein sequence ID" value="KKK65112.1"/>
    <property type="molecule type" value="Genomic_DNA"/>
</dbReference>
<evidence type="ECO:0000256" key="1">
    <source>
        <dbReference type="SAM" id="MobiDB-lite"/>
    </source>
</evidence>
<feature type="region of interest" description="Disordered" evidence="1">
    <location>
        <begin position="1"/>
        <end position="29"/>
    </location>
</feature>
<feature type="compositionally biased region" description="Basic residues" evidence="1">
    <location>
        <begin position="10"/>
        <end position="23"/>
    </location>
</feature>
<proteinExistence type="predicted"/>